<keyword evidence="1 4" id="KW-0560">Oxidoreductase</keyword>
<sequence length="418" mass="45133">MSLSDPFVIGSGLPVPPPLWPRSTSTTRIENDADAIRVAQLLAAHLKQNAAAREQSDHFPLEELNQYSSSGLWGITVPRSHGGAGVSYATLGTVVQTIAAADGALAQIAQNHWAAVAVIASCGTENQKEELFGLILDGKRCGNAFSERGNKTLTDLKTQLVREGDHVIITGKKYYCTGALAADLVPIVAVDDQGLAWLAIADRNTEGLTVLNDWSAFGQRQTGSGTVLLENVKVPVTRVIPAWKSYLPDTPRPDSAISQFIQAAIDGGIAQGALDETVSFVKTRTRAWIDSHQDHAHEDPYTHHILGGLFARLSACRALLDVAGKTIDAALIHATPDTVAAAQIATAEAKIFTTELAIEATNRLFELAGTAATDTRYNLDRYWRNARTHTLHDPVRWKYAIVGDYYLNGAFPPLHAWS</sequence>
<reference evidence="5" key="1">
    <citation type="submission" date="2014-09" db="EMBL/GenBank/DDBJ databases">
        <authorList>
            <person name="Illeghems K.G."/>
        </authorList>
    </citation>
    <scope>NUCLEOTIDE SEQUENCE [LARGE SCALE GENOMIC DNA]</scope>
    <source>
        <strain evidence="5">108B</strain>
    </source>
</reference>
<dbReference type="NCBIfam" id="TIGR04022">
    <property type="entry name" value="sulfur_SfnB"/>
    <property type="match status" value="1"/>
</dbReference>
<dbReference type="AlphaFoldDB" id="A0A0U5EX78"/>
<dbReference type="Gene3D" id="1.20.140.10">
    <property type="entry name" value="Butyryl-CoA Dehydrogenase, subunit A, domain 3"/>
    <property type="match status" value="1"/>
</dbReference>
<protein>
    <submittedName>
        <fullName evidence="4">Dibenzothiophene monooxygenase DszC</fullName>
        <ecNumber evidence="4">1.14.14.-</ecNumber>
    </submittedName>
</protein>
<proteinExistence type="predicted"/>
<feature type="domain" description="Acyl-CoA dehydrogenase/oxidase N-terminal" evidence="2">
    <location>
        <begin position="38"/>
        <end position="138"/>
    </location>
</feature>
<dbReference type="SUPFAM" id="SSF56645">
    <property type="entry name" value="Acyl-CoA dehydrogenase NM domain-like"/>
    <property type="match status" value="1"/>
</dbReference>
<dbReference type="InterPro" id="IPR009100">
    <property type="entry name" value="AcylCoA_DH/oxidase_NM_dom_sf"/>
</dbReference>
<dbReference type="InterPro" id="IPR036250">
    <property type="entry name" value="AcylCo_DH-like_C"/>
</dbReference>
<dbReference type="InterPro" id="IPR037069">
    <property type="entry name" value="AcylCoA_DH/ox_N_sf"/>
</dbReference>
<dbReference type="Pfam" id="PF02771">
    <property type="entry name" value="Acyl-CoA_dh_N"/>
    <property type="match status" value="1"/>
</dbReference>
<keyword evidence="4" id="KW-0503">Monooxygenase</keyword>
<dbReference type="SUPFAM" id="SSF47203">
    <property type="entry name" value="Acyl-CoA dehydrogenase C-terminal domain-like"/>
    <property type="match status" value="1"/>
</dbReference>
<evidence type="ECO:0000259" key="2">
    <source>
        <dbReference type="Pfam" id="PF02771"/>
    </source>
</evidence>
<dbReference type="GeneID" id="34784256"/>
<evidence type="ECO:0000256" key="1">
    <source>
        <dbReference type="ARBA" id="ARBA00023002"/>
    </source>
</evidence>
<dbReference type="Gene3D" id="1.10.540.10">
    <property type="entry name" value="Acyl-CoA dehydrogenase/oxidase, N-terminal domain"/>
    <property type="match status" value="1"/>
</dbReference>
<dbReference type="Gene3D" id="2.40.110.10">
    <property type="entry name" value="Butyryl-CoA Dehydrogenase, subunit A, domain 2"/>
    <property type="match status" value="1"/>
</dbReference>
<accession>A0A0U5EX78</accession>
<organism evidence="4 5">
    <name type="scientific">Acetobacter senegalensis</name>
    <dbReference type="NCBI Taxonomy" id="446692"/>
    <lineage>
        <taxon>Bacteria</taxon>
        <taxon>Pseudomonadati</taxon>
        <taxon>Pseudomonadota</taxon>
        <taxon>Alphaproteobacteria</taxon>
        <taxon>Acetobacterales</taxon>
        <taxon>Acetobacteraceae</taxon>
        <taxon>Acetobacter</taxon>
    </lineage>
</organism>
<gene>
    <name evidence="4" type="primary">acd</name>
    <name evidence="4" type="ORF">ASN_3301</name>
</gene>
<dbReference type="InterPro" id="IPR013107">
    <property type="entry name" value="Acyl-CoA_DH_C"/>
</dbReference>
<dbReference type="EMBL" id="LN606600">
    <property type="protein sequence ID" value="CEF42540.1"/>
    <property type="molecule type" value="Genomic_DNA"/>
</dbReference>
<feature type="domain" description="Acyl-CoA dehydrogenase C-terminal" evidence="3">
    <location>
        <begin position="261"/>
        <end position="393"/>
    </location>
</feature>
<evidence type="ECO:0000313" key="5">
    <source>
        <dbReference type="Proteomes" id="UP000056109"/>
    </source>
</evidence>
<dbReference type="GO" id="GO:0004497">
    <property type="term" value="F:monooxygenase activity"/>
    <property type="evidence" value="ECO:0007669"/>
    <property type="project" value="UniProtKB-KW"/>
</dbReference>
<evidence type="ECO:0000259" key="3">
    <source>
        <dbReference type="Pfam" id="PF08028"/>
    </source>
</evidence>
<dbReference type="KEGG" id="asz:ASN_3301"/>
<dbReference type="PATRIC" id="fig|446692.3.peg.3500"/>
<keyword evidence="5" id="KW-1185">Reference proteome</keyword>
<dbReference type="RefSeq" id="WP_058988693.1">
    <property type="nucleotide sequence ID" value="NZ_LN606600.1"/>
</dbReference>
<evidence type="ECO:0000313" key="4">
    <source>
        <dbReference type="EMBL" id="CEF42540.1"/>
    </source>
</evidence>
<dbReference type="Pfam" id="PF08028">
    <property type="entry name" value="Acyl-CoA_dh_2"/>
    <property type="match status" value="1"/>
</dbReference>
<dbReference type="PIRSF" id="PIRSF016578">
    <property type="entry name" value="HsaA"/>
    <property type="match status" value="1"/>
</dbReference>
<dbReference type="Proteomes" id="UP000056109">
    <property type="component" value="Chromosome I"/>
</dbReference>
<dbReference type="InterPro" id="IPR046373">
    <property type="entry name" value="Acyl-CoA_Oxase/DH_mid-dom_sf"/>
</dbReference>
<dbReference type="InterPro" id="IPR023922">
    <property type="entry name" value="S04_starv_induced_SfnB"/>
</dbReference>
<dbReference type="GO" id="GO:0006552">
    <property type="term" value="P:L-leucine catabolic process"/>
    <property type="evidence" value="ECO:0007669"/>
    <property type="project" value="TreeGrafter"/>
</dbReference>
<dbReference type="InterPro" id="IPR013786">
    <property type="entry name" value="AcylCoA_DH/ox_N"/>
</dbReference>
<dbReference type="GO" id="GO:0008470">
    <property type="term" value="F:3-methylbutanoyl-CoA dehydrogenase activity"/>
    <property type="evidence" value="ECO:0007669"/>
    <property type="project" value="TreeGrafter"/>
</dbReference>
<dbReference type="PANTHER" id="PTHR43884:SF12">
    <property type="entry name" value="ISOVALERYL-COA DEHYDROGENASE, MITOCHONDRIAL-RELATED"/>
    <property type="match status" value="1"/>
</dbReference>
<name>A0A0U5EX78_9PROT</name>
<dbReference type="GO" id="GO:0050660">
    <property type="term" value="F:flavin adenine dinucleotide binding"/>
    <property type="evidence" value="ECO:0007669"/>
    <property type="project" value="InterPro"/>
</dbReference>
<dbReference type="PANTHER" id="PTHR43884">
    <property type="entry name" value="ACYL-COA DEHYDROGENASE"/>
    <property type="match status" value="1"/>
</dbReference>
<dbReference type="EC" id="1.14.14.-" evidence="4"/>